<organism evidence="7 8">
    <name type="scientific">Actinomadura craniellae</name>
    <dbReference type="NCBI Taxonomy" id="2231787"/>
    <lineage>
        <taxon>Bacteria</taxon>
        <taxon>Bacillati</taxon>
        <taxon>Actinomycetota</taxon>
        <taxon>Actinomycetes</taxon>
        <taxon>Streptosporangiales</taxon>
        <taxon>Thermomonosporaceae</taxon>
        <taxon>Actinomadura</taxon>
    </lineage>
</organism>
<proteinExistence type="predicted"/>
<evidence type="ECO:0000256" key="3">
    <source>
        <dbReference type="ARBA" id="ARBA00020422"/>
    </source>
</evidence>
<dbReference type="AlphaFoldDB" id="A0A365H5C3"/>
<dbReference type="InterPro" id="IPR001020">
    <property type="entry name" value="PTS_HPr_His_P_site"/>
</dbReference>
<accession>A0A365H5C3</accession>
<comment type="subcellular location">
    <subcellularLocation>
        <location evidence="2">Cytoplasm</location>
    </subcellularLocation>
</comment>
<evidence type="ECO:0000256" key="1">
    <source>
        <dbReference type="ARBA" id="ARBA00003681"/>
    </source>
</evidence>
<comment type="caution">
    <text evidence="7">The sequence shown here is derived from an EMBL/GenBank/DDBJ whole genome shotgun (WGS) entry which is preliminary data.</text>
</comment>
<dbReference type="GO" id="GO:0005737">
    <property type="term" value="C:cytoplasm"/>
    <property type="evidence" value="ECO:0007669"/>
    <property type="project" value="UniProtKB-SubCell"/>
</dbReference>
<dbReference type="PANTHER" id="PTHR33705">
    <property type="entry name" value="PHOSPHOCARRIER PROTEIN HPR"/>
    <property type="match status" value="1"/>
</dbReference>
<evidence type="ECO:0000259" key="6">
    <source>
        <dbReference type="PROSITE" id="PS51350"/>
    </source>
</evidence>
<name>A0A365H5C3_9ACTN</name>
<dbReference type="Pfam" id="PF00381">
    <property type="entry name" value="PTS-HPr"/>
    <property type="match status" value="1"/>
</dbReference>
<dbReference type="Gene3D" id="3.30.1340.10">
    <property type="entry name" value="HPr-like"/>
    <property type="match status" value="1"/>
</dbReference>
<dbReference type="InterPro" id="IPR050399">
    <property type="entry name" value="HPr"/>
</dbReference>
<keyword evidence="5" id="KW-0598">Phosphotransferase system</keyword>
<feature type="domain" description="HPr" evidence="6">
    <location>
        <begin position="6"/>
        <end position="94"/>
    </location>
</feature>
<dbReference type="PRINTS" id="PR00107">
    <property type="entry name" value="PHOSPHOCPHPR"/>
</dbReference>
<dbReference type="PANTHER" id="PTHR33705:SF2">
    <property type="entry name" value="PHOSPHOCARRIER PROTEIN NPR"/>
    <property type="match status" value="1"/>
</dbReference>
<sequence length="95" mass="9988">MRSSTVAERRVRVGSKVGLHARPAAVFVRAAAEAPVDVTIARRGRPPVNAKSILAVLGLDVRHDEEVVLAAEGEGAEELLDRLASLVATTEHDGG</sequence>
<dbReference type="InterPro" id="IPR035895">
    <property type="entry name" value="HPr-like_sf"/>
</dbReference>
<evidence type="ECO:0000256" key="2">
    <source>
        <dbReference type="ARBA" id="ARBA00004496"/>
    </source>
</evidence>
<evidence type="ECO:0000313" key="8">
    <source>
        <dbReference type="Proteomes" id="UP000251891"/>
    </source>
</evidence>
<dbReference type="Proteomes" id="UP000251891">
    <property type="component" value="Unassembled WGS sequence"/>
</dbReference>
<evidence type="ECO:0000256" key="4">
    <source>
        <dbReference type="ARBA" id="ARBA00022490"/>
    </source>
</evidence>
<gene>
    <name evidence="7" type="ORF">DPM19_15085</name>
</gene>
<dbReference type="GO" id="GO:0009401">
    <property type="term" value="P:phosphoenolpyruvate-dependent sugar phosphotransferase system"/>
    <property type="evidence" value="ECO:0007669"/>
    <property type="project" value="UniProtKB-KW"/>
</dbReference>
<dbReference type="SUPFAM" id="SSF55594">
    <property type="entry name" value="HPr-like"/>
    <property type="match status" value="1"/>
</dbReference>
<comment type="function">
    <text evidence="1">General (non sugar-specific) component of the phosphoenolpyruvate-dependent sugar phosphotransferase system (sugar PTS). This major carbohydrate active-transport system catalyzes the phosphorylation of incoming sugar substrates concomitantly with their translocation across the cell membrane. The phosphoryl group from phosphoenolpyruvate (PEP) is transferred to the phosphoryl carrier protein HPr by enzyme I. Phospho-HPr then transfers it to the PTS EIIA domain.</text>
</comment>
<dbReference type="CDD" id="cd00367">
    <property type="entry name" value="PTS-HPr_like"/>
    <property type="match status" value="1"/>
</dbReference>
<keyword evidence="8" id="KW-1185">Reference proteome</keyword>
<dbReference type="NCBIfam" id="TIGR01003">
    <property type="entry name" value="PTS_HPr_family"/>
    <property type="match status" value="1"/>
</dbReference>
<protein>
    <recommendedName>
        <fullName evidence="3">Phosphocarrier protein HPr</fullName>
    </recommendedName>
</protein>
<dbReference type="InterPro" id="IPR000032">
    <property type="entry name" value="HPr-like"/>
</dbReference>
<reference evidence="7 8" key="1">
    <citation type="submission" date="2018-06" db="EMBL/GenBank/DDBJ databases">
        <title>Actinomadura craniellae sp. nov. isolated from marine sponge Craniella sp.</title>
        <authorList>
            <person name="Li L."/>
            <person name="Xu Q.H."/>
            <person name="Lin H.W."/>
            <person name="Lu Y.H."/>
        </authorList>
    </citation>
    <scope>NUCLEOTIDE SEQUENCE [LARGE SCALE GENOMIC DNA]</scope>
    <source>
        <strain evidence="7 8">LHW63021</strain>
    </source>
</reference>
<evidence type="ECO:0000256" key="5">
    <source>
        <dbReference type="ARBA" id="ARBA00022683"/>
    </source>
</evidence>
<dbReference type="PROSITE" id="PS00369">
    <property type="entry name" value="PTS_HPR_HIS"/>
    <property type="match status" value="1"/>
</dbReference>
<dbReference type="EMBL" id="QLYX01000006">
    <property type="protein sequence ID" value="RAY14297.1"/>
    <property type="molecule type" value="Genomic_DNA"/>
</dbReference>
<keyword evidence="4" id="KW-0963">Cytoplasm</keyword>
<evidence type="ECO:0000313" key="7">
    <source>
        <dbReference type="EMBL" id="RAY14297.1"/>
    </source>
</evidence>
<dbReference type="PROSITE" id="PS51350">
    <property type="entry name" value="PTS_HPR_DOM"/>
    <property type="match status" value="1"/>
</dbReference>